<proteinExistence type="inferred from homology"/>
<reference evidence="4" key="1">
    <citation type="submission" date="2021-01" db="EMBL/GenBank/DDBJ databases">
        <title>Whole genome shotgun sequence of Dactylosporangium siamense NBRC 106093.</title>
        <authorList>
            <person name="Komaki H."/>
            <person name="Tamura T."/>
        </authorList>
    </citation>
    <scope>NUCLEOTIDE SEQUENCE</scope>
    <source>
        <strain evidence="4">NBRC 106093</strain>
    </source>
</reference>
<comment type="caution">
    <text evidence="4">The sequence shown here is derived from an EMBL/GenBank/DDBJ whole genome shotgun (WGS) entry which is preliminary data.</text>
</comment>
<dbReference type="EMBL" id="BONQ01000103">
    <property type="protein sequence ID" value="GIG48362.1"/>
    <property type="molecule type" value="Genomic_DNA"/>
</dbReference>
<evidence type="ECO:0000313" key="5">
    <source>
        <dbReference type="Proteomes" id="UP000660611"/>
    </source>
</evidence>
<dbReference type="InterPro" id="IPR011009">
    <property type="entry name" value="Kinase-like_dom_sf"/>
</dbReference>
<evidence type="ECO:0000259" key="3">
    <source>
        <dbReference type="Pfam" id="PF03109"/>
    </source>
</evidence>
<evidence type="ECO:0000256" key="1">
    <source>
        <dbReference type="ARBA" id="ARBA00009670"/>
    </source>
</evidence>
<name>A0A919PRF5_9ACTN</name>
<dbReference type="PANTHER" id="PTHR10566">
    <property type="entry name" value="CHAPERONE-ACTIVITY OF BC1 COMPLEX CABC1 -RELATED"/>
    <property type="match status" value="1"/>
</dbReference>
<dbReference type="CDD" id="cd05121">
    <property type="entry name" value="ABC1_ADCK3-like"/>
    <property type="match status" value="1"/>
</dbReference>
<sequence>MGNLSVWAAVVVTVLGLVAVIAAAARRLLGVRFGRIRLLLAGVLALLVSGPISRGMAGSVPRDTTSTAPVWLLILAVIASLLVAMVFLVVAEALVPTGRFTPLLWLRGLRARSRRTRRYAQIVAIAVRHGLGPHLRGRRSAAPAARSLRLALEEGGLTFVKLGQVLSTRRDLVPGEFVEELSTLRDRATPVAWTDVQAVLEAEFGVPPGELFASIEPEPLAAASVAQVHAATLRSGAAVVVKVQRPGIRSIVDRDLDIVGRLAETLETRTRWGRTAGAVGLADGFAQAVREELDFRIEARNLAAVAAADPDGPVTFPVPVPALCTQMVLVMSRLDGVPLSGAAPVVAARGLDAADLARTLLFCVLRQILVAGVFHADPHPGNVLLLTDGRLGLLDFGSVGRLDGGVREALQRLLLALDRGDPAGATDALLGVVARPDEVDEERLERSLGQFMARHLSTGGGTDPALFRSLLRLIADYELTVPPEVAAVFRALTTIEGGLAELAPGFDVMTEARGFANRYFAELWRPETVREALTAELTTLVPVLRRLPRRVDRIASALERGRLGVNVRLFADERDRRHVSGLVHQVLLTVLGGVAGIMAVMLLGTDGGPQVTANLSLFALFGYNLLAVAAILALRVLVVIFRTDR</sequence>
<protein>
    <submittedName>
        <fullName evidence="4">Ubiquinone biosynthesis protein UbiB</fullName>
    </submittedName>
</protein>
<feature type="transmembrane region" description="Helical" evidence="2">
    <location>
        <begin position="38"/>
        <end position="57"/>
    </location>
</feature>
<keyword evidence="4" id="KW-0830">Ubiquinone</keyword>
<dbReference type="PANTHER" id="PTHR10566:SF113">
    <property type="entry name" value="PROTEIN ACTIVITY OF BC1 COMPLEX KINASE 7, CHLOROPLASTIC"/>
    <property type="match status" value="1"/>
</dbReference>
<keyword evidence="2" id="KW-0812">Transmembrane</keyword>
<keyword evidence="5" id="KW-1185">Reference proteome</keyword>
<feature type="transmembrane region" description="Helical" evidence="2">
    <location>
        <begin position="6"/>
        <end position="26"/>
    </location>
</feature>
<dbReference type="Pfam" id="PF03109">
    <property type="entry name" value="ABC1"/>
    <property type="match status" value="1"/>
</dbReference>
<dbReference type="RefSeq" id="WP_203850072.1">
    <property type="nucleotide sequence ID" value="NZ_BAAAVW010000003.1"/>
</dbReference>
<keyword evidence="2" id="KW-0472">Membrane</keyword>
<evidence type="ECO:0000313" key="4">
    <source>
        <dbReference type="EMBL" id="GIG48362.1"/>
    </source>
</evidence>
<feature type="domain" description="ABC1 atypical kinase-like" evidence="3">
    <location>
        <begin position="184"/>
        <end position="422"/>
    </location>
</feature>
<gene>
    <name evidence="4" type="primary">ubiB</name>
    <name evidence="4" type="ORF">Dsi01nite_064030</name>
</gene>
<dbReference type="SUPFAM" id="SSF56112">
    <property type="entry name" value="Protein kinase-like (PK-like)"/>
    <property type="match status" value="1"/>
</dbReference>
<dbReference type="Proteomes" id="UP000660611">
    <property type="component" value="Unassembled WGS sequence"/>
</dbReference>
<evidence type="ECO:0000256" key="2">
    <source>
        <dbReference type="SAM" id="Phobius"/>
    </source>
</evidence>
<dbReference type="AlphaFoldDB" id="A0A919PRF5"/>
<keyword evidence="2" id="KW-1133">Transmembrane helix</keyword>
<feature type="transmembrane region" description="Helical" evidence="2">
    <location>
        <begin position="615"/>
        <end position="641"/>
    </location>
</feature>
<comment type="similarity">
    <text evidence="1">Belongs to the protein kinase superfamily. ADCK protein kinase family.</text>
</comment>
<dbReference type="InterPro" id="IPR050154">
    <property type="entry name" value="UbiB_kinase"/>
</dbReference>
<feature type="transmembrane region" description="Helical" evidence="2">
    <location>
        <begin position="582"/>
        <end position="603"/>
    </location>
</feature>
<feature type="transmembrane region" description="Helical" evidence="2">
    <location>
        <begin position="69"/>
        <end position="95"/>
    </location>
</feature>
<dbReference type="InterPro" id="IPR004147">
    <property type="entry name" value="ABC1_dom"/>
</dbReference>
<accession>A0A919PRF5</accession>
<organism evidence="4 5">
    <name type="scientific">Dactylosporangium siamense</name>
    <dbReference type="NCBI Taxonomy" id="685454"/>
    <lineage>
        <taxon>Bacteria</taxon>
        <taxon>Bacillati</taxon>
        <taxon>Actinomycetota</taxon>
        <taxon>Actinomycetes</taxon>
        <taxon>Micromonosporales</taxon>
        <taxon>Micromonosporaceae</taxon>
        <taxon>Dactylosporangium</taxon>
    </lineage>
</organism>